<evidence type="ECO:0000313" key="14">
    <source>
        <dbReference type="Proteomes" id="UP000585665"/>
    </source>
</evidence>
<comment type="caution">
    <text evidence="13">The sequence shown here is derived from an EMBL/GenBank/DDBJ whole genome shotgun (WGS) entry which is preliminary data.</text>
</comment>
<dbReference type="EMBL" id="JABXXR010000011">
    <property type="protein sequence ID" value="NVN39546.1"/>
    <property type="molecule type" value="Genomic_DNA"/>
</dbReference>
<evidence type="ECO:0000256" key="10">
    <source>
        <dbReference type="ARBA" id="ARBA00023237"/>
    </source>
</evidence>
<dbReference type="SUPFAM" id="SSF56935">
    <property type="entry name" value="Porins"/>
    <property type="match status" value="1"/>
</dbReference>
<reference evidence="13 14" key="1">
    <citation type="submission" date="2020-06" db="EMBL/GenBank/DDBJ databases">
        <title>Description of novel acetic acid bacteria.</title>
        <authorList>
            <person name="Sombolestani A."/>
        </authorList>
    </citation>
    <scope>NUCLEOTIDE SEQUENCE [LARGE SCALE GENOMIC DNA]</scope>
    <source>
        <strain evidence="13 14">LMG 27010</strain>
    </source>
</reference>
<accession>A0A850PB67</accession>
<dbReference type="Gene3D" id="2.40.170.20">
    <property type="entry name" value="TonB-dependent receptor, beta-barrel domain"/>
    <property type="match status" value="1"/>
</dbReference>
<evidence type="ECO:0000256" key="3">
    <source>
        <dbReference type="ARBA" id="ARBA00022452"/>
    </source>
</evidence>
<proteinExistence type="predicted"/>
<keyword evidence="7" id="KW-0406">Ion transport</keyword>
<dbReference type="GO" id="GO:0009279">
    <property type="term" value="C:cell outer membrane"/>
    <property type="evidence" value="ECO:0007669"/>
    <property type="project" value="UniProtKB-SubCell"/>
</dbReference>
<evidence type="ECO:0000256" key="5">
    <source>
        <dbReference type="ARBA" id="ARBA00022692"/>
    </source>
</evidence>
<dbReference type="PANTHER" id="PTHR32552:SF81">
    <property type="entry name" value="TONB-DEPENDENT OUTER MEMBRANE RECEPTOR"/>
    <property type="match status" value="1"/>
</dbReference>
<dbReference type="Pfam" id="PF07715">
    <property type="entry name" value="Plug"/>
    <property type="match status" value="1"/>
</dbReference>
<keyword evidence="3" id="KW-1134">Transmembrane beta strand</keyword>
<feature type="chain" id="PRO_5032688624" evidence="11">
    <location>
        <begin position="20"/>
        <end position="166"/>
    </location>
</feature>
<sequence>MGATCCVILLALAGHKASAATPLPPPLNHQTIPSYRPAAPVGHAQAPKSALKQNAETVQVTGLSQGARRAKELQKTPASTSLLTAQTLERLGVQNTRQFARLTPNLYVPNNMPGYLVNNYFIRGIGEIDTQGEPSVGTYLDGVFRTISHRSDGARTPLSVIPHIKE</sequence>
<dbReference type="PANTHER" id="PTHR32552">
    <property type="entry name" value="FERRICHROME IRON RECEPTOR-RELATED"/>
    <property type="match status" value="1"/>
</dbReference>
<keyword evidence="11" id="KW-0732">Signal</keyword>
<dbReference type="GO" id="GO:0006826">
    <property type="term" value="P:iron ion transport"/>
    <property type="evidence" value="ECO:0007669"/>
    <property type="project" value="UniProtKB-KW"/>
</dbReference>
<evidence type="ECO:0000256" key="9">
    <source>
        <dbReference type="ARBA" id="ARBA00023136"/>
    </source>
</evidence>
<evidence type="ECO:0000259" key="12">
    <source>
        <dbReference type="Pfam" id="PF07715"/>
    </source>
</evidence>
<evidence type="ECO:0000256" key="1">
    <source>
        <dbReference type="ARBA" id="ARBA00004571"/>
    </source>
</evidence>
<name>A0A850PB67_9PROT</name>
<gene>
    <name evidence="13" type="ORF">HUK82_03050</name>
</gene>
<evidence type="ECO:0000256" key="11">
    <source>
        <dbReference type="SAM" id="SignalP"/>
    </source>
</evidence>
<keyword evidence="14" id="KW-1185">Reference proteome</keyword>
<keyword evidence="2" id="KW-0813">Transport</keyword>
<keyword evidence="6" id="KW-0408">Iron</keyword>
<dbReference type="Proteomes" id="UP000585665">
    <property type="component" value="Unassembled WGS sequence"/>
</dbReference>
<evidence type="ECO:0000256" key="4">
    <source>
        <dbReference type="ARBA" id="ARBA00022496"/>
    </source>
</evidence>
<feature type="domain" description="TonB-dependent receptor plug" evidence="12">
    <location>
        <begin position="73"/>
        <end position="155"/>
    </location>
</feature>
<dbReference type="InterPro" id="IPR036942">
    <property type="entry name" value="Beta-barrel_TonB_sf"/>
</dbReference>
<organism evidence="13 14">
    <name type="scientific">Ameyamaea chiangmaiensis</name>
    <dbReference type="NCBI Taxonomy" id="442969"/>
    <lineage>
        <taxon>Bacteria</taxon>
        <taxon>Pseudomonadati</taxon>
        <taxon>Pseudomonadota</taxon>
        <taxon>Alphaproteobacteria</taxon>
        <taxon>Acetobacterales</taxon>
        <taxon>Acetobacteraceae</taxon>
        <taxon>Ameyamaea</taxon>
    </lineage>
</organism>
<dbReference type="InterPro" id="IPR039426">
    <property type="entry name" value="TonB-dep_rcpt-like"/>
</dbReference>
<dbReference type="AlphaFoldDB" id="A0A850PB67"/>
<dbReference type="InterPro" id="IPR012910">
    <property type="entry name" value="Plug_dom"/>
</dbReference>
<keyword evidence="10" id="KW-0998">Cell outer membrane</keyword>
<evidence type="ECO:0000256" key="6">
    <source>
        <dbReference type="ARBA" id="ARBA00023004"/>
    </source>
</evidence>
<protein>
    <submittedName>
        <fullName evidence="13">Plug domain-containing protein</fullName>
    </submittedName>
</protein>
<evidence type="ECO:0000313" key="13">
    <source>
        <dbReference type="EMBL" id="NVN39546.1"/>
    </source>
</evidence>
<comment type="subcellular location">
    <subcellularLocation>
        <location evidence="1">Cell outer membrane</location>
        <topology evidence="1">Multi-pass membrane protein</topology>
    </subcellularLocation>
</comment>
<evidence type="ECO:0000256" key="2">
    <source>
        <dbReference type="ARBA" id="ARBA00022448"/>
    </source>
</evidence>
<feature type="signal peptide" evidence="11">
    <location>
        <begin position="1"/>
        <end position="19"/>
    </location>
</feature>
<evidence type="ECO:0000256" key="7">
    <source>
        <dbReference type="ARBA" id="ARBA00023065"/>
    </source>
</evidence>
<keyword evidence="5" id="KW-0812">Transmembrane</keyword>
<keyword evidence="8" id="KW-0798">TonB box</keyword>
<evidence type="ECO:0000256" key="8">
    <source>
        <dbReference type="ARBA" id="ARBA00023077"/>
    </source>
</evidence>
<keyword evidence="9" id="KW-0472">Membrane</keyword>
<keyword evidence="4" id="KW-0410">Iron transport</keyword>